<dbReference type="EMBL" id="BK016171">
    <property type="protein sequence ID" value="DAF99753.1"/>
    <property type="molecule type" value="Genomic_DNA"/>
</dbReference>
<protein>
    <submittedName>
        <fullName evidence="1">Uncharacterized protein</fullName>
    </submittedName>
</protein>
<name>A0A8S5UZ37_9CAUD</name>
<proteinExistence type="predicted"/>
<reference evidence="1" key="1">
    <citation type="journal article" date="2021" name="Proc. Natl. Acad. Sci. U.S.A.">
        <title>A Catalog of Tens of Thousands of Viruses from Human Metagenomes Reveals Hidden Associations with Chronic Diseases.</title>
        <authorList>
            <person name="Tisza M.J."/>
            <person name="Buck C.B."/>
        </authorList>
    </citation>
    <scope>NUCLEOTIDE SEQUENCE</scope>
    <source>
        <strain evidence="1">CtuOq1</strain>
    </source>
</reference>
<organism evidence="1">
    <name type="scientific">Siphoviridae sp. ctuOq1</name>
    <dbReference type="NCBI Taxonomy" id="2825713"/>
    <lineage>
        <taxon>Viruses</taxon>
        <taxon>Duplodnaviria</taxon>
        <taxon>Heunggongvirae</taxon>
        <taxon>Uroviricota</taxon>
        <taxon>Caudoviricetes</taxon>
    </lineage>
</organism>
<accession>A0A8S5UZ37</accession>
<sequence>MPFLINITSYISSLSKNVFNTKLINQSEIANIICLNLSYLFLVYPASSKSTIMIQSNDSDNKHVVEVVFTLKRVITRQNKNIIDVSRTFEVNGERIYLDHISPSVWRNTLDNPDIFRLVELFAMGDLNIGKHTTNGTKDRKCLAKLVEFVRCKLRFHKLYLNIKPFKLRRKY</sequence>
<evidence type="ECO:0000313" key="1">
    <source>
        <dbReference type="EMBL" id="DAF99753.1"/>
    </source>
</evidence>